<dbReference type="Pfam" id="PF05649">
    <property type="entry name" value="Peptidase_M13_N"/>
    <property type="match status" value="1"/>
</dbReference>
<accession>A0A9J6EIK2</accession>
<evidence type="ECO:0000313" key="4">
    <source>
        <dbReference type="EMBL" id="KAH8033989.1"/>
    </source>
</evidence>
<dbReference type="PANTHER" id="PTHR11733">
    <property type="entry name" value="ZINC METALLOPROTEASE FAMILY M13 NEPRILYSIN-RELATED"/>
    <property type="match status" value="1"/>
</dbReference>
<dbReference type="AlphaFoldDB" id="A0A9J6EIK2"/>
<gene>
    <name evidence="4" type="ORF">HPB51_018500</name>
</gene>
<dbReference type="GO" id="GO:0016485">
    <property type="term" value="P:protein processing"/>
    <property type="evidence" value="ECO:0007669"/>
    <property type="project" value="TreeGrafter"/>
</dbReference>
<dbReference type="EMBL" id="JABSTU010000004">
    <property type="protein sequence ID" value="KAH8033989.1"/>
    <property type="molecule type" value="Genomic_DNA"/>
</dbReference>
<comment type="similarity">
    <text evidence="1">Belongs to the peptidase M13 family.</text>
</comment>
<proteinExistence type="inferred from homology"/>
<keyword evidence="5" id="KW-1185">Reference proteome</keyword>
<dbReference type="Gene3D" id="1.10.1380.10">
    <property type="entry name" value="Neutral endopeptidase , domain2"/>
    <property type="match status" value="1"/>
</dbReference>
<protein>
    <recommendedName>
        <fullName evidence="3">Peptidase M13 N-terminal domain-containing protein</fullName>
    </recommendedName>
</protein>
<evidence type="ECO:0000256" key="2">
    <source>
        <dbReference type="SAM" id="Phobius"/>
    </source>
</evidence>
<reference evidence="4" key="2">
    <citation type="submission" date="2021-09" db="EMBL/GenBank/DDBJ databases">
        <authorList>
            <person name="Jia N."/>
            <person name="Wang J."/>
            <person name="Shi W."/>
            <person name="Du L."/>
            <person name="Sun Y."/>
            <person name="Zhan W."/>
            <person name="Jiang J."/>
            <person name="Wang Q."/>
            <person name="Zhang B."/>
            <person name="Ji P."/>
            <person name="Sakyi L.B."/>
            <person name="Cui X."/>
            <person name="Yuan T."/>
            <person name="Jiang B."/>
            <person name="Yang W."/>
            <person name="Lam T.T.-Y."/>
            <person name="Chang Q."/>
            <person name="Ding S."/>
            <person name="Wang X."/>
            <person name="Zhu J."/>
            <person name="Ruan X."/>
            <person name="Zhao L."/>
            <person name="Wei J."/>
            <person name="Que T."/>
            <person name="Du C."/>
            <person name="Cheng J."/>
            <person name="Dai P."/>
            <person name="Han X."/>
            <person name="Huang E."/>
            <person name="Gao Y."/>
            <person name="Liu J."/>
            <person name="Shao H."/>
            <person name="Ye R."/>
            <person name="Li L."/>
            <person name="Wei W."/>
            <person name="Wang X."/>
            <person name="Wang C."/>
            <person name="Huo Q."/>
            <person name="Li W."/>
            <person name="Guo W."/>
            <person name="Chen H."/>
            <person name="Chen S."/>
            <person name="Zhou L."/>
            <person name="Zhou L."/>
            <person name="Ni X."/>
            <person name="Tian J."/>
            <person name="Zhou Y."/>
            <person name="Sheng Y."/>
            <person name="Liu T."/>
            <person name="Pan Y."/>
            <person name="Xia L."/>
            <person name="Li J."/>
            <person name="Zhao F."/>
            <person name="Cao W."/>
        </authorList>
    </citation>
    <scope>NUCLEOTIDE SEQUENCE</scope>
    <source>
        <strain evidence="4">Rmic-2018</strain>
        <tissue evidence="4">Larvae</tissue>
    </source>
</reference>
<comment type="caution">
    <text evidence="4">The sequence shown here is derived from an EMBL/GenBank/DDBJ whole genome shotgun (WGS) entry which is preliminary data.</text>
</comment>
<dbReference type="GO" id="GO:0004222">
    <property type="term" value="F:metalloendopeptidase activity"/>
    <property type="evidence" value="ECO:0007669"/>
    <property type="project" value="InterPro"/>
</dbReference>
<dbReference type="InterPro" id="IPR008753">
    <property type="entry name" value="Peptidase_M13_N"/>
</dbReference>
<dbReference type="PANTHER" id="PTHR11733:SF241">
    <property type="entry name" value="GH26575P-RELATED"/>
    <property type="match status" value="1"/>
</dbReference>
<dbReference type="SUPFAM" id="SSF55486">
    <property type="entry name" value="Metalloproteases ('zincins'), catalytic domain"/>
    <property type="match status" value="1"/>
</dbReference>
<dbReference type="VEuPathDB" id="VectorBase:LOC119162255"/>
<feature type="domain" description="Peptidase M13 N-terminal" evidence="3">
    <location>
        <begin position="186"/>
        <end position="557"/>
    </location>
</feature>
<keyword evidence="2" id="KW-0812">Transmembrane</keyword>
<evidence type="ECO:0000313" key="5">
    <source>
        <dbReference type="Proteomes" id="UP000821866"/>
    </source>
</evidence>
<dbReference type="Gene3D" id="3.40.390.10">
    <property type="entry name" value="Collagenase (Catalytic Domain)"/>
    <property type="match status" value="1"/>
</dbReference>
<evidence type="ECO:0000256" key="1">
    <source>
        <dbReference type="ARBA" id="ARBA00007357"/>
    </source>
</evidence>
<reference evidence="4" key="1">
    <citation type="journal article" date="2020" name="Cell">
        <title>Large-Scale Comparative Analyses of Tick Genomes Elucidate Their Genetic Diversity and Vector Capacities.</title>
        <authorList>
            <consortium name="Tick Genome and Microbiome Consortium (TIGMIC)"/>
            <person name="Jia N."/>
            <person name="Wang J."/>
            <person name="Shi W."/>
            <person name="Du L."/>
            <person name="Sun Y."/>
            <person name="Zhan W."/>
            <person name="Jiang J.F."/>
            <person name="Wang Q."/>
            <person name="Zhang B."/>
            <person name="Ji P."/>
            <person name="Bell-Sakyi L."/>
            <person name="Cui X.M."/>
            <person name="Yuan T.T."/>
            <person name="Jiang B.G."/>
            <person name="Yang W.F."/>
            <person name="Lam T.T."/>
            <person name="Chang Q.C."/>
            <person name="Ding S.J."/>
            <person name="Wang X.J."/>
            <person name="Zhu J.G."/>
            <person name="Ruan X.D."/>
            <person name="Zhao L."/>
            <person name="Wei J.T."/>
            <person name="Ye R.Z."/>
            <person name="Que T.C."/>
            <person name="Du C.H."/>
            <person name="Zhou Y.H."/>
            <person name="Cheng J.X."/>
            <person name="Dai P.F."/>
            <person name="Guo W.B."/>
            <person name="Han X.H."/>
            <person name="Huang E.J."/>
            <person name="Li L.F."/>
            <person name="Wei W."/>
            <person name="Gao Y.C."/>
            <person name="Liu J.Z."/>
            <person name="Shao H.Z."/>
            <person name="Wang X."/>
            <person name="Wang C.C."/>
            <person name="Yang T.C."/>
            <person name="Huo Q.B."/>
            <person name="Li W."/>
            <person name="Chen H.Y."/>
            <person name="Chen S.E."/>
            <person name="Zhou L.G."/>
            <person name="Ni X.B."/>
            <person name="Tian J.H."/>
            <person name="Sheng Y."/>
            <person name="Liu T."/>
            <person name="Pan Y.S."/>
            <person name="Xia L.Y."/>
            <person name="Li J."/>
            <person name="Zhao F."/>
            <person name="Cao W.C."/>
        </authorList>
    </citation>
    <scope>NUCLEOTIDE SEQUENCE</scope>
    <source>
        <strain evidence="4">Rmic-2018</strain>
    </source>
</reference>
<keyword evidence="2" id="KW-1133">Transmembrane helix</keyword>
<sequence>MAPGAAMRARYATGLRPTAIETFLPIIEVDAGQIPVTIKEATVAVGRVSMVVDAQSKYVMTSDDNFDSAAKGKIKPAAVTQPSSGPVDVQPLQDTSLVYRREKKAHCSIPALEAAAPLVATWTRRRTWILKVAAILTFLTFVVGGTLILAYWLGGGSRDEDLFCESYDCRHHEALIGVRLNRSIDPCVDFSAFVCSAWTASSVYQDGSLSTQQDVVETWSMRFDSLLKGGQGFAEARKKALNMLETCQNRPNETFTVQVLRKFMDERNLSWPAQCKPNVHPMRVLLELDLQWGTSLWFHVRLLPKLHNGRRAMVISPAASIVKQSKHHRKLVYSGAFFDYWRKYYELFAPPGIVPATETESKKEEKVHTFVLHELLEACLVLSIRQMMLKNIEKNITKISSKEWIDLLNKNLQAHPAITGEDHVIVTHDMLLYAIDKITRTQENCELVQNIAWLFLQVVGPVADFDLLELSEESLPNGPWERTAVSAARAAFCLSEVEWTYRFLIISLHTLANFPSDEREKLDARLRVLREAALDKVANATRIDRLSKRRAQEKLNATLTVLWPPEKLIDESSISLMYTDFPQTDTTFAPLWLRLRQSFHNMSKNKMYDEALYMPHNLALPLLDYDYILNTVHISQQALSAPVFYAQGTLAMFYGGLGFLYASQLVRALDKHGLRINGSGHITGLWLSSAWRHAVNDVDNCLGGYVSHFPEIPALEVSYSALERELSQSSDSHQRLHDGFTERQLFFVTLCFLMCSRPGVESTGDCNKAVMNFPPFARTFACPITTRMRPAKPCAFFDYRV</sequence>
<evidence type="ECO:0000259" key="3">
    <source>
        <dbReference type="Pfam" id="PF05649"/>
    </source>
</evidence>
<name>A0A9J6EIK2_RHIMP</name>
<dbReference type="InterPro" id="IPR024079">
    <property type="entry name" value="MetalloPept_cat_dom_sf"/>
</dbReference>
<dbReference type="InterPro" id="IPR042089">
    <property type="entry name" value="Peptidase_M13_dom_2"/>
</dbReference>
<organism evidence="4 5">
    <name type="scientific">Rhipicephalus microplus</name>
    <name type="common">Cattle tick</name>
    <name type="synonym">Boophilus microplus</name>
    <dbReference type="NCBI Taxonomy" id="6941"/>
    <lineage>
        <taxon>Eukaryota</taxon>
        <taxon>Metazoa</taxon>
        <taxon>Ecdysozoa</taxon>
        <taxon>Arthropoda</taxon>
        <taxon>Chelicerata</taxon>
        <taxon>Arachnida</taxon>
        <taxon>Acari</taxon>
        <taxon>Parasitiformes</taxon>
        <taxon>Ixodida</taxon>
        <taxon>Ixodoidea</taxon>
        <taxon>Ixodidae</taxon>
        <taxon>Rhipicephalinae</taxon>
        <taxon>Rhipicephalus</taxon>
        <taxon>Boophilus</taxon>
    </lineage>
</organism>
<feature type="transmembrane region" description="Helical" evidence="2">
    <location>
        <begin position="132"/>
        <end position="154"/>
    </location>
</feature>
<keyword evidence="2" id="KW-0472">Membrane</keyword>
<dbReference type="PROSITE" id="PS51885">
    <property type="entry name" value="NEPRILYSIN"/>
    <property type="match status" value="1"/>
</dbReference>
<dbReference type="GO" id="GO:0005886">
    <property type="term" value="C:plasma membrane"/>
    <property type="evidence" value="ECO:0007669"/>
    <property type="project" value="TreeGrafter"/>
</dbReference>
<dbReference type="InterPro" id="IPR000718">
    <property type="entry name" value="Peptidase_M13"/>
</dbReference>
<dbReference type="Proteomes" id="UP000821866">
    <property type="component" value="Chromosome 2"/>
</dbReference>